<protein>
    <submittedName>
        <fullName evidence="5">Bacterio-opsin activator</fullName>
    </submittedName>
</protein>
<name>A0A2J4JJD7_NATGS</name>
<feature type="domain" description="HTH bat-type" evidence="3">
    <location>
        <begin position="247"/>
        <end position="295"/>
    </location>
</feature>
<dbReference type="Proteomes" id="UP000234484">
    <property type="component" value="Unassembled WGS sequence"/>
</dbReference>
<reference evidence="5 6" key="1">
    <citation type="submission" date="2017-12" db="EMBL/GenBank/DDBJ databases">
        <title>The characterization of oligonucleotides binding to NgAgo.</title>
        <authorList>
            <person name="Jiang L."/>
            <person name="He B."/>
            <person name="Kang J."/>
            <person name="Yu M."/>
            <person name="Li N."/>
            <person name="Fang Y."/>
            <person name="Tang Z."/>
            <person name="Wu P."/>
            <person name="Yao P."/>
            <person name="Huang J."/>
        </authorList>
    </citation>
    <scope>NUCLEOTIDE SEQUENCE [LARGE SCALE GENOMIC DNA]</scope>
    <source>
        <strain evidence="5 6">SP2</strain>
        <tissue evidence="5">Freeze-dried powder thallus</tissue>
    </source>
</reference>
<organism evidence="5 6">
    <name type="scientific">Natronobacterium gregoryi (strain ATCC 43098 / DSM 3393 / CCM 3738 / CIP 104747 / IAM 13177 / JCM 8860 / NBRC 102187 / NCIMB 2189 / SP2)</name>
    <dbReference type="NCBI Taxonomy" id="797304"/>
    <lineage>
        <taxon>Archaea</taxon>
        <taxon>Methanobacteriati</taxon>
        <taxon>Methanobacteriota</taxon>
        <taxon>Stenosarchaea group</taxon>
        <taxon>Halobacteria</taxon>
        <taxon>Halobacteriales</taxon>
        <taxon>Natrialbaceae</taxon>
        <taxon>Natronobacterium</taxon>
    </lineage>
</organism>
<proteinExistence type="predicted"/>
<dbReference type="PANTHER" id="PTHR34236">
    <property type="entry name" value="DIMETHYL SULFOXIDE REDUCTASE TRANSCRIPTIONAL ACTIVATOR"/>
    <property type="match status" value="1"/>
</dbReference>
<comment type="caution">
    <text evidence="5">The sequence shown here is derived from an EMBL/GenBank/DDBJ whole genome shotgun (WGS) entry which is preliminary data.</text>
</comment>
<dbReference type="Pfam" id="PF15915">
    <property type="entry name" value="BAT"/>
    <property type="match status" value="1"/>
</dbReference>
<gene>
    <name evidence="5" type="ORF">CYV19_01180</name>
</gene>
<dbReference type="EMBL" id="PKKI01000002">
    <property type="protein sequence ID" value="PLK22033.1"/>
    <property type="molecule type" value="Genomic_DNA"/>
</dbReference>
<feature type="domain" description="Bacterioopsin transcriptional activator GAF and HTH associated" evidence="4">
    <location>
        <begin position="83"/>
        <end position="224"/>
    </location>
</feature>
<evidence type="ECO:0000313" key="5">
    <source>
        <dbReference type="EMBL" id="PLK22033.1"/>
    </source>
</evidence>
<evidence type="ECO:0000259" key="3">
    <source>
        <dbReference type="Pfam" id="PF04967"/>
    </source>
</evidence>
<sequence>MFRRDGPADHSLFLLVVCPMPTVNGTWSERATCLSTATTPKAARPLCRGEPCTNRGETRAVSLPTAHVGSTPARLEDDSTMVVTAEITVPADTFALGSLFQTYPDVVVEFEPLVPLQSDRETNLPLVWIGGVEPDAVLSALTEIDGIDVVARLATDGEKTLFELEWSDELDGIVQPLLDTGGRILTARGTVDHWTFRLLFDSHVSLSEFNMAVTGNGIPVTLRRLSSSTIQRDAVDEAGDRSLPPNHRETLLLAYHSGYYDTPRECQLADLAAKENVSDSALSKRIRRATASLIEHTLLADEDPEAPPRD</sequence>
<evidence type="ECO:0000259" key="4">
    <source>
        <dbReference type="Pfam" id="PF15915"/>
    </source>
</evidence>
<keyword evidence="2" id="KW-0804">Transcription</keyword>
<dbReference type="InterPro" id="IPR007050">
    <property type="entry name" value="HTH_bacterioopsin"/>
</dbReference>
<evidence type="ECO:0000256" key="2">
    <source>
        <dbReference type="ARBA" id="ARBA00023163"/>
    </source>
</evidence>
<dbReference type="AlphaFoldDB" id="A0A2J4JJD7"/>
<evidence type="ECO:0000313" key="6">
    <source>
        <dbReference type="Proteomes" id="UP000234484"/>
    </source>
</evidence>
<dbReference type="InterPro" id="IPR031803">
    <property type="entry name" value="BAT_GAF/HTH-assoc"/>
</dbReference>
<dbReference type="PANTHER" id="PTHR34236:SF1">
    <property type="entry name" value="DIMETHYL SULFOXIDE REDUCTASE TRANSCRIPTIONAL ACTIVATOR"/>
    <property type="match status" value="1"/>
</dbReference>
<accession>A0A2J4JJD7</accession>
<keyword evidence="1" id="KW-0805">Transcription regulation</keyword>
<dbReference type="Pfam" id="PF04967">
    <property type="entry name" value="HTH_10"/>
    <property type="match status" value="1"/>
</dbReference>
<evidence type="ECO:0000256" key="1">
    <source>
        <dbReference type="ARBA" id="ARBA00023015"/>
    </source>
</evidence>